<dbReference type="Gene3D" id="3.40.30.10">
    <property type="entry name" value="Glutaredoxin"/>
    <property type="match status" value="1"/>
</dbReference>
<dbReference type="Proteomes" id="UP000502179">
    <property type="component" value="Chromosome"/>
</dbReference>
<evidence type="ECO:0000313" key="1">
    <source>
        <dbReference type="EMBL" id="QIJ71756.1"/>
    </source>
</evidence>
<proteinExistence type="predicted"/>
<dbReference type="AlphaFoldDB" id="A0A6G7PW27"/>
<gene>
    <name evidence="1" type="ORF">G4V39_05500</name>
</gene>
<dbReference type="EMBL" id="CP048877">
    <property type="protein sequence ID" value="QIJ71756.1"/>
    <property type="molecule type" value="Genomic_DNA"/>
</dbReference>
<organism evidence="1 2">
    <name type="scientific">Thermosulfuriphilus ammonigenes</name>
    <dbReference type="NCBI Taxonomy" id="1936021"/>
    <lineage>
        <taxon>Bacteria</taxon>
        <taxon>Pseudomonadati</taxon>
        <taxon>Thermodesulfobacteriota</taxon>
        <taxon>Thermodesulfobacteria</taxon>
        <taxon>Thermodesulfobacteriales</taxon>
        <taxon>Thermodesulfobacteriaceae</taxon>
        <taxon>Thermosulfuriphilus</taxon>
    </lineage>
</organism>
<dbReference type="RefSeq" id="WP_166031974.1">
    <property type="nucleotide sequence ID" value="NZ_CP048877.1"/>
</dbReference>
<dbReference type="SUPFAM" id="SSF52833">
    <property type="entry name" value="Thioredoxin-like"/>
    <property type="match status" value="1"/>
</dbReference>
<dbReference type="PANTHER" id="PTHR36450:SF1">
    <property type="entry name" value="THIOREDOXIN"/>
    <property type="match status" value="1"/>
</dbReference>
<protein>
    <submittedName>
        <fullName evidence="1">Thioredoxin family protein</fullName>
    </submittedName>
</protein>
<accession>A0A6G7PW27</accession>
<dbReference type="PANTHER" id="PTHR36450">
    <property type="entry name" value="THIOREDOXIN"/>
    <property type="match status" value="1"/>
</dbReference>
<dbReference type="InterPro" id="IPR012336">
    <property type="entry name" value="Thioredoxin-like_fold"/>
</dbReference>
<dbReference type="KEGG" id="tav:G4V39_05500"/>
<reference evidence="1 2" key="1">
    <citation type="submission" date="2020-02" db="EMBL/GenBank/DDBJ databases">
        <title>Genome analysis of Thermosulfuriphilus ammonigenes ST65T, an anaerobic thermophilic chemolithoautotrophic bacterium isolated from a deep-sea hydrothermal vent.</title>
        <authorList>
            <person name="Slobodkina G."/>
            <person name="Allioux M."/>
            <person name="Merkel A."/>
            <person name="Alain K."/>
            <person name="Jebbar M."/>
            <person name="Slobodkin A."/>
        </authorList>
    </citation>
    <scope>NUCLEOTIDE SEQUENCE [LARGE SCALE GENOMIC DNA]</scope>
    <source>
        <strain evidence="1 2">ST65</strain>
    </source>
</reference>
<sequence length="166" mass="18353">MGRIRIGKTIVGIIGLSEAIAEVSRIPGLSREEVADRLLEIVSQKNYIPDRAREAYRRALLREYLKVQGEDVLDLEESSEPGPLSLKVLGPGCSSCESLYRLCLDVVAEMGLTADVEHITDIKEIARYGMVPTPGLVINDRLKCAGRLPARYEIEQWLREAGESGS</sequence>
<dbReference type="InterPro" id="IPR036249">
    <property type="entry name" value="Thioredoxin-like_sf"/>
</dbReference>
<dbReference type="InterPro" id="IPR005243">
    <property type="entry name" value="THIRX-like_proc"/>
</dbReference>
<name>A0A6G7PW27_9BACT</name>
<keyword evidence="2" id="KW-1185">Reference proteome</keyword>
<dbReference type="NCBIfam" id="TIGR00412">
    <property type="entry name" value="redox_disulf_2"/>
    <property type="match status" value="1"/>
</dbReference>
<evidence type="ECO:0000313" key="2">
    <source>
        <dbReference type="Proteomes" id="UP000502179"/>
    </source>
</evidence>
<dbReference type="Pfam" id="PF13192">
    <property type="entry name" value="Thioredoxin_3"/>
    <property type="match status" value="1"/>
</dbReference>